<comment type="similarity">
    <text evidence="2">Belongs to the arsenical resistance-3 (ACR3) (TC 2.A.59) family.</text>
</comment>
<dbReference type="GO" id="GO:0005886">
    <property type="term" value="C:plasma membrane"/>
    <property type="evidence" value="ECO:0007669"/>
    <property type="project" value="UniProtKB-SubCell"/>
</dbReference>
<dbReference type="OrthoDB" id="187348at2759"/>
<dbReference type="Proteomes" id="UP000199727">
    <property type="component" value="Unassembled WGS sequence"/>
</dbReference>
<feature type="transmembrane region" description="Helical" evidence="10">
    <location>
        <begin position="394"/>
        <end position="418"/>
    </location>
</feature>
<dbReference type="Gene3D" id="1.20.1530.20">
    <property type="match status" value="1"/>
</dbReference>
<dbReference type="Pfam" id="PF01758">
    <property type="entry name" value="SBF"/>
    <property type="match status" value="1"/>
</dbReference>
<keyword evidence="4" id="KW-1003">Cell membrane</keyword>
<name>A0A854QKL4_CRYNE</name>
<feature type="transmembrane region" description="Helical" evidence="10">
    <location>
        <begin position="258"/>
        <end position="283"/>
    </location>
</feature>
<dbReference type="GO" id="GO:0015105">
    <property type="term" value="F:arsenite transmembrane transporter activity"/>
    <property type="evidence" value="ECO:0007669"/>
    <property type="project" value="TreeGrafter"/>
</dbReference>
<dbReference type="NCBIfam" id="TIGR00832">
    <property type="entry name" value="acr3"/>
    <property type="match status" value="1"/>
</dbReference>
<evidence type="ECO:0000313" key="11">
    <source>
        <dbReference type="EMBL" id="OXG24455.1"/>
    </source>
</evidence>
<evidence type="ECO:0000256" key="3">
    <source>
        <dbReference type="ARBA" id="ARBA00022448"/>
    </source>
</evidence>
<feature type="transmembrane region" description="Helical" evidence="10">
    <location>
        <begin position="190"/>
        <end position="208"/>
    </location>
</feature>
<feature type="transmembrane region" description="Helical" evidence="10">
    <location>
        <begin position="215"/>
        <end position="238"/>
    </location>
</feature>
<keyword evidence="6" id="KW-0059">Arsenical resistance</keyword>
<evidence type="ECO:0000256" key="5">
    <source>
        <dbReference type="ARBA" id="ARBA00022692"/>
    </source>
</evidence>
<dbReference type="AlphaFoldDB" id="A0A854QKL4"/>
<evidence type="ECO:0000313" key="12">
    <source>
        <dbReference type="Proteomes" id="UP000199727"/>
    </source>
</evidence>
<dbReference type="InterPro" id="IPR038770">
    <property type="entry name" value="Na+/solute_symporter_sf"/>
</dbReference>
<dbReference type="FunFam" id="1.20.1530.20:FF:000009">
    <property type="entry name" value="Arsenite transporter, ACR3 family"/>
    <property type="match status" value="1"/>
</dbReference>
<evidence type="ECO:0000256" key="1">
    <source>
        <dbReference type="ARBA" id="ARBA00004651"/>
    </source>
</evidence>
<feature type="transmembrane region" description="Helical" evidence="10">
    <location>
        <begin position="361"/>
        <end position="388"/>
    </location>
</feature>
<proteinExistence type="inferred from homology"/>
<gene>
    <name evidence="11" type="ORF">C361_02309</name>
</gene>
<comment type="subcellular location">
    <subcellularLocation>
        <location evidence="1">Cell membrane</location>
        <topology evidence="1">Multi-pass membrane protein</topology>
    </subcellularLocation>
</comment>
<dbReference type="PANTHER" id="PTHR43057">
    <property type="entry name" value="ARSENITE EFFLUX TRANSPORTER"/>
    <property type="match status" value="1"/>
</dbReference>
<dbReference type="GO" id="GO:0046685">
    <property type="term" value="P:response to arsenic-containing substance"/>
    <property type="evidence" value="ECO:0007669"/>
    <property type="project" value="UniProtKB-KW"/>
</dbReference>
<dbReference type="InterPro" id="IPR004706">
    <property type="entry name" value="Arsenical-R_Acr3"/>
</dbReference>
<feature type="transmembrane region" description="Helical" evidence="10">
    <location>
        <begin position="157"/>
        <end position="178"/>
    </location>
</feature>
<keyword evidence="7 10" id="KW-1133">Transmembrane helix</keyword>
<feature type="transmembrane region" description="Helical" evidence="10">
    <location>
        <begin position="117"/>
        <end position="136"/>
    </location>
</feature>
<dbReference type="EMBL" id="AMKT01000032">
    <property type="protein sequence ID" value="OXG24455.1"/>
    <property type="molecule type" value="Genomic_DNA"/>
</dbReference>
<feature type="transmembrane region" description="Helical" evidence="10">
    <location>
        <begin position="331"/>
        <end position="349"/>
    </location>
</feature>
<dbReference type="GO" id="GO:0015104">
    <property type="term" value="F:antimonite transmembrane transporter activity"/>
    <property type="evidence" value="ECO:0007669"/>
    <property type="project" value="TreeGrafter"/>
</dbReference>
<comment type="caution">
    <text evidence="11">The sequence shown here is derived from an EMBL/GenBank/DDBJ whole genome shotgun (WGS) entry which is preliminary data.</text>
</comment>
<evidence type="ECO:0000256" key="9">
    <source>
        <dbReference type="SAM" id="MobiDB-lite"/>
    </source>
</evidence>
<keyword evidence="5 10" id="KW-0812">Transmembrane</keyword>
<evidence type="ECO:0000256" key="8">
    <source>
        <dbReference type="ARBA" id="ARBA00023136"/>
    </source>
</evidence>
<keyword evidence="3" id="KW-0813">Transport</keyword>
<reference evidence="11 12" key="1">
    <citation type="submission" date="2017-06" db="EMBL/GenBank/DDBJ databases">
        <title>Global population genomics of the pathogenic fungus Cryptococcus neoformans var. grubii.</title>
        <authorList>
            <person name="Cuomo C."/>
            <person name="Litvintseva A."/>
            <person name="Chen Y."/>
            <person name="Young S."/>
            <person name="Zeng Q."/>
            <person name="Chapman S."/>
            <person name="Gujja S."/>
            <person name="Saif S."/>
            <person name="Birren B."/>
        </authorList>
    </citation>
    <scope>NUCLEOTIDE SEQUENCE [LARGE SCALE GENOMIC DNA]</scope>
    <source>
        <strain evidence="11 12">Tu259-1</strain>
    </source>
</reference>
<protein>
    <submittedName>
        <fullName evidence="11">Arsenical-resistance protein</fullName>
    </submittedName>
</protein>
<feature type="region of interest" description="Disordered" evidence="9">
    <location>
        <begin position="1"/>
        <end position="23"/>
    </location>
</feature>
<accession>A0A854QKL4</accession>
<evidence type="ECO:0000256" key="7">
    <source>
        <dbReference type="ARBA" id="ARBA00022989"/>
    </source>
</evidence>
<feature type="transmembrane region" description="Helical" evidence="10">
    <location>
        <begin position="86"/>
        <end position="105"/>
    </location>
</feature>
<keyword evidence="8 10" id="KW-0472">Membrane</keyword>
<evidence type="ECO:0000256" key="2">
    <source>
        <dbReference type="ARBA" id="ARBA00010110"/>
    </source>
</evidence>
<evidence type="ECO:0000256" key="10">
    <source>
        <dbReference type="SAM" id="Phobius"/>
    </source>
</evidence>
<dbReference type="PANTHER" id="PTHR43057:SF1">
    <property type="entry name" value="ARSENICAL-RESISTANCE PROTEIN 3"/>
    <property type="match status" value="1"/>
</dbReference>
<feature type="transmembrane region" description="Helical" evidence="10">
    <location>
        <begin position="290"/>
        <end position="311"/>
    </location>
</feature>
<sequence length="440" mass="48627">MVQCHPLDSLSSAAGSSPHEKTPLVHPPMVCEDDCQCFKKNYFKKSYETIPAFNTSGIHADKREVGDIDLEGGMYIVKSLSFLDRFLALWILAAMILGVIVGEFAPNVDSILTGANLKGVSVPVLVGLLCMMWPILTKVQYERLPSLLRSSHIYRQIGMSLFLNWIVGPFVMLGIAWATLPDLPTYREGIILVGLARCIAMVMIWNRLAHGNEDYCAILVIINSILQIILYSPMSVFFINVISRSKNAISLRYGETAIAVLIYLGIPLGAGVLTRFGGLLVLGKKRFDSFLTYFGIISLIALLYTVIIIFAEQSHRILHNLGPTFRTFVPMILYFAIMWTSAFSLIWFLSQRKGGRIKWGYEMAVVQAFTAGSNNFELAIAVAVAVYGVSSNQALAATIGPLVEVPVLLALTWVALLAKKRLNWGENEAADETCERECGC</sequence>
<evidence type="ECO:0000256" key="6">
    <source>
        <dbReference type="ARBA" id="ARBA00022849"/>
    </source>
</evidence>
<evidence type="ECO:0000256" key="4">
    <source>
        <dbReference type="ARBA" id="ARBA00022475"/>
    </source>
</evidence>
<organism evidence="11 12">
    <name type="scientific">Cryptococcus neoformans Tu259-1</name>
    <dbReference type="NCBI Taxonomy" id="1230072"/>
    <lineage>
        <taxon>Eukaryota</taxon>
        <taxon>Fungi</taxon>
        <taxon>Dikarya</taxon>
        <taxon>Basidiomycota</taxon>
        <taxon>Agaricomycotina</taxon>
        <taxon>Tremellomycetes</taxon>
        <taxon>Tremellales</taxon>
        <taxon>Cryptococcaceae</taxon>
        <taxon>Cryptococcus</taxon>
        <taxon>Cryptococcus neoformans species complex</taxon>
    </lineage>
</organism>
<dbReference type="InterPro" id="IPR002657">
    <property type="entry name" value="BilAc:Na_symport/Acr3"/>
</dbReference>
<dbReference type="GO" id="GO:0015297">
    <property type="term" value="F:antiporter activity"/>
    <property type="evidence" value="ECO:0007669"/>
    <property type="project" value="InterPro"/>
</dbReference>